<dbReference type="Gene3D" id="2.60.40.180">
    <property type="entry name" value="Transthyretin/hydroxyisourate hydrolase domain"/>
    <property type="match status" value="1"/>
</dbReference>
<comment type="function">
    <text evidence="2">Catalyzes the hydrolysis of 5-hydroxyisourate (HIU) to 2-oxo-4-hydroxy-4-carboxy-5-ureidoimidazoline (OHCU).</text>
</comment>
<comment type="similarity">
    <text evidence="3 7">Belongs to the transthyretin family. 5-hydroxyisourate hydrolase subfamily.</text>
</comment>
<accession>A0A254TFE6</accession>
<dbReference type="InterPro" id="IPR023416">
    <property type="entry name" value="Transthyretin/HIU_hydrolase_d"/>
</dbReference>
<gene>
    <name evidence="10" type="ORF">AYR66_19095</name>
</gene>
<dbReference type="GO" id="GO:0033971">
    <property type="term" value="F:hydroxyisourate hydrolase activity"/>
    <property type="evidence" value="ECO:0007669"/>
    <property type="project" value="UniProtKB-EC"/>
</dbReference>
<sequence length="158" mass="17185">MSGNELSRRRFLAAGLAAGSSALAGCSALGNAPAQQAAASGPGRLTIHAIDTWTGLPGAGMRVDLSVLDGQSYRLLRSFDTNKGGRTDQPLFEGENFKRGSYELVLHVEQHYARLGATMPRPAFLTEVPIRFSIDDPRQLYHIAILLTPWSYSYYRGS</sequence>
<dbReference type="NCBIfam" id="TIGR02962">
    <property type="entry name" value="hdxy_isourate"/>
    <property type="match status" value="1"/>
</dbReference>
<proteinExistence type="inferred from homology"/>
<evidence type="ECO:0000256" key="1">
    <source>
        <dbReference type="ARBA" id="ARBA00001043"/>
    </source>
</evidence>
<evidence type="ECO:0000313" key="10">
    <source>
        <dbReference type="EMBL" id="OWW21265.1"/>
    </source>
</evidence>
<feature type="chain" id="PRO_5013123868" description="5-hydroxyisourate hydrolase" evidence="8">
    <location>
        <begin position="25"/>
        <end position="158"/>
    </location>
</feature>
<comment type="catalytic activity">
    <reaction evidence="1 7">
        <text>5-hydroxyisourate + H2O = 5-hydroxy-2-oxo-4-ureido-2,5-dihydro-1H-imidazole-5-carboxylate + H(+)</text>
        <dbReference type="Rhea" id="RHEA:23736"/>
        <dbReference type="ChEBI" id="CHEBI:15377"/>
        <dbReference type="ChEBI" id="CHEBI:15378"/>
        <dbReference type="ChEBI" id="CHEBI:18072"/>
        <dbReference type="ChEBI" id="CHEBI:58639"/>
        <dbReference type="EC" id="3.5.2.17"/>
    </reaction>
</comment>
<dbReference type="InterPro" id="IPR036817">
    <property type="entry name" value="Transthyretin/HIU_hydrolase_sf"/>
</dbReference>
<evidence type="ECO:0000256" key="7">
    <source>
        <dbReference type="RuleBase" id="RU361270"/>
    </source>
</evidence>
<dbReference type="EC" id="3.5.2.17" evidence="7"/>
<dbReference type="EMBL" id="LSTO01000001">
    <property type="protein sequence ID" value="OWW21265.1"/>
    <property type="molecule type" value="Genomic_DNA"/>
</dbReference>
<dbReference type="Proteomes" id="UP000197535">
    <property type="component" value="Unassembled WGS sequence"/>
</dbReference>
<dbReference type="Pfam" id="PF00576">
    <property type="entry name" value="Transthyretin"/>
    <property type="match status" value="1"/>
</dbReference>
<comment type="caution">
    <text evidence="10">The sequence shown here is derived from an EMBL/GenBank/DDBJ whole genome shotgun (WGS) entry which is preliminary data.</text>
</comment>
<dbReference type="OrthoDB" id="9792386at2"/>
<comment type="subunit">
    <text evidence="4 7">Homotetramer.</text>
</comment>
<name>A0A254TFE6_9BURK</name>
<dbReference type="PROSITE" id="PS00769">
    <property type="entry name" value="TRANSTHYRETIN_2"/>
    <property type="match status" value="1"/>
</dbReference>
<dbReference type="PANTHER" id="PTHR10395">
    <property type="entry name" value="URICASE AND TRANSTHYRETIN-RELATED"/>
    <property type="match status" value="1"/>
</dbReference>
<evidence type="ECO:0000313" key="11">
    <source>
        <dbReference type="Proteomes" id="UP000197535"/>
    </source>
</evidence>
<evidence type="ECO:0000256" key="6">
    <source>
        <dbReference type="ARBA" id="ARBA00022801"/>
    </source>
</evidence>
<evidence type="ECO:0000259" key="9">
    <source>
        <dbReference type="Pfam" id="PF00576"/>
    </source>
</evidence>
<evidence type="ECO:0000256" key="4">
    <source>
        <dbReference type="ARBA" id="ARBA00011881"/>
    </source>
</evidence>
<dbReference type="InterPro" id="IPR014306">
    <property type="entry name" value="Hydroxyisourate_hydrolase"/>
</dbReference>
<keyword evidence="6 7" id="KW-0378">Hydrolase</keyword>
<feature type="domain" description="Transthyretin/hydroxyisourate hydrolase" evidence="9">
    <location>
        <begin position="45"/>
        <end position="157"/>
    </location>
</feature>
<evidence type="ECO:0000256" key="3">
    <source>
        <dbReference type="ARBA" id="ARBA00009850"/>
    </source>
</evidence>
<feature type="signal peptide" evidence="8">
    <location>
        <begin position="1"/>
        <end position="24"/>
    </location>
</feature>
<dbReference type="InterPro" id="IPR023419">
    <property type="entry name" value="Transthyretin_CS"/>
</dbReference>
<keyword evidence="5 7" id="KW-0659">Purine metabolism</keyword>
<dbReference type="CDD" id="cd05822">
    <property type="entry name" value="TLP_HIUase"/>
    <property type="match status" value="1"/>
</dbReference>
<dbReference type="InterPro" id="IPR006311">
    <property type="entry name" value="TAT_signal"/>
</dbReference>
<reference evidence="10 11" key="1">
    <citation type="submission" date="2016-02" db="EMBL/GenBank/DDBJ databases">
        <authorList>
            <person name="Wen L."/>
            <person name="He K."/>
            <person name="Yang H."/>
        </authorList>
    </citation>
    <scope>NUCLEOTIDE SEQUENCE [LARGE SCALE GENOMIC DNA]</scope>
    <source>
        <strain evidence="10 11">TSA40</strain>
    </source>
</reference>
<evidence type="ECO:0000256" key="8">
    <source>
        <dbReference type="SAM" id="SignalP"/>
    </source>
</evidence>
<dbReference type="PROSITE" id="PS51318">
    <property type="entry name" value="TAT"/>
    <property type="match status" value="1"/>
</dbReference>
<organism evidence="10 11">
    <name type="scientific">Noviherbaspirillum denitrificans</name>
    <dbReference type="NCBI Taxonomy" id="1968433"/>
    <lineage>
        <taxon>Bacteria</taxon>
        <taxon>Pseudomonadati</taxon>
        <taxon>Pseudomonadota</taxon>
        <taxon>Betaproteobacteria</taxon>
        <taxon>Burkholderiales</taxon>
        <taxon>Oxalobacteraceae</taxon>
        <taxon>Noviherbaspirillum</taxon>
    </lineage>
</organism>
<keyword evidence="8" id="KW-0732">Signal</keyword>
<evidence type="ECO:0000256" key="5">
    <source>
        <dbReference type="ARBA" id="ARBA00022631"/>
    </source>
</evidence>
<protein>
    <recommendedName>
        <fullName evidence="7">5-hydroxyisourate hydrolase</fullName>
        <shortName evidence="7">HIU hydrolase</shortName>
        <shortName evidence="7">HIUHase</shortName>
        <ecNumber evidence="7">3.5.2.17</ecNumber>
    </recommendedName>
</protein>
<dbReference type="PANTHER" id="PTHR10395:SF7">
    <property type="entry name" value="5-HYDROXYISOURATE HYDROLASE"/>
    <property type="match status" value="1"/>
</dbReference>
<dbReference type="SUPFAM" id="SSF49472">
    <property type="entry name" value="Transthyretin (synonym: prealbumin)"/>
    <property type="match status" value="1"/>
</dbReference>
<keyword evidence="11" id="KW-1185">Reference proteome</keyword>
<dbReference type="RefSeq" id="WP_088708123.1">
    <property type="nucleotide sequence ID" value="NZ_LSTO01000001.1"/>
</dbReference>
<dbReference type="GO" id="GO:0006144">
    <property type="term" value="P:purine nucleobase metabolic process"/>
    <property type="evidence" value="ECO:0007669"/>
    <property type="project" value="UniProtKB-KW"/>
</dbReference>
<dbReference type="AlphaFoldDB" id="A0A254TFE6"/>
<evidence type="ECO:0000256" key="2">
    <source>
        <dbReference type="ARBA" id="ARBA00002704"/>
    </source>
</evidence>